<evidence type="ECO:0000313" key="1">
    <source>
        <dbReference type="EMBL" id="DAF54766.1"/>
    </source>
</evidence>
<organism evidence="1">
    <name type="scientific">Siphoviridae sp. ctqPo10</name>
    <dbReference type="NCBI Taxonomy" id="2827948"/>
    <lineage>
        <taxon>Viruses</taxon>
        <taxon>Duplodnaviria</taxon>
        <taxon>Heunggongvirae</taxon>
        <taxon>Uroviricota</taxon>
        <taxon>Caudoviricetes</taxon>
    </lineage>
</organism>
<accession>A0A8S5SV06</accession>
<dbReference type="EMBL" id="BK032682">
    <property type="protein sequence ID" value="DAF54766.1"/>
    <property type="molecule type" value="Genomic_DNA"/>
</dbReference>
<name>A0A8S5SV06_9CAUD</name>
<proteinExistence type="predicted"/>
<reference evidence="1" key="1">
    <citation type="journal article" date="2021" name="Proc. Natl. Acad. Sci. U.S.A.">
        <title>A Catalog of Tens of Thousands of Viruses from Human Metagenomes Reveals Hidden Associations with Chronic Diseases.</title>
        <authorList>
            <person name="Tisza M.J."/>
            <person name="Buck C.B."/>
        </authorList>
    </citation>
    <scope>NUCLEOTIDE SEQUENCE</scope>
    <source>
        <strain evidence="1">CtqPo10</strain>
    </source>
</reference>
<protein>
    <submittedName>
        <fullName evidence="1">Uncharacterized protein</fullName>
    </submittedName>
</protein>
<sequence>MLLVCHIALVILSILNGINVKRPFQRFTWFGSAICWLIICVSEIMKLI</sequence>